<organism evidence="1 2">
    <name type="scientific">Hypoxylon rubiginosum</name>
    <dbReference type="NCBI Taxonomy" id="110542"/>
    <lineage>
        <taxon>Eukaryota</taxon>
        <taxon>Fungi</taxon>
        <taxon>Dikarya</taxon>
        <taxon>Ascomycota</taxon>
        <taxon>Pezizomycotina</taxon>
        <taxon>Sordariomycetes</taxon>
        <taxon>Xylariomycetidae</taxon>
        <taxon>Xylariales</taxon>
        <taxon>Hypoxylaceae</taxon>
        <taxon>Hypoxylon</taxon>
    </lineage>
</organism>
<accession>A0ACC0DL80</accession>
<reference evidence="1 2" key="1">
    <citation type="journal article" date="2022" name="New Phytol.">
        <title>Ecological generalism drives hyperdiversity of secondary metabolite gene clusters in xylarialean endophytes.</title>
        <authorList>
            <person name="Franco M.E.E."/>
            <person name="Wisecaver J.H."/>
            <person name="Arnold A.E."/>
            <person name="Ju Y.M."/>
            <person name="Slot J.C."/>
            <person name="Ahrendt S."/>
            <person name="Moore L.P."/>
            <person name="Eastman K.E."/>
            <person name="Scott K."/>
            <person name="Konkel Z."/>
            <person name="Mondo S.J."/>
            <person name="Kuo A."/>
            <person name="Hayes R.D."/>
            <person name="Haridas S."/>
            <person name="Andreopoulos B."/>
            <person name="Riley R."/>
            <person name="LaButti K."/>
            <person name="Pangilinan J."/>
            <person name="Lipzen A."/>
            <person name="Amirebrahimi M."/>
            <person name="Yan J."/>
            <person name="Adam C."/>
            <person name="Keymanesh K."/>
            <person name="Ng V."/>
            <person name="Louie K."/>
            <person name="Northen T."/>
            <person name="Drula E."/>
            <person name="Henrissat B."/>
            <person name="Hsieh H.M."/>
            <person name="Youens-Clark K."/>
            <person name="Lutzoni F."/>
            <person name="Miadlikowska J."/>
            <person name="Eastwood D.C."/>
            <person name="Hamelin R.C."/>
            <person name="Grigoriev I.V."/>
            <person name="U'Ren J.M."/>
        </authorList>
    </citation>
    <scope>NUCLEOTIDE SEQUENCE [LARGE SCALE GENOMIC DNA]</scope>
    <source>
        <strain evidence="1 2">ER1909</strain>
    </source>
</reference>
<evidence type="ECO:0000313" key="1">
    <source>
        <dbReference type="EMBL" id="KAI6093236.1"/>
    </source>
</evidence>
<sequence>MATILIFKRRSKMSPSSTPVGVTRLLTLAALSVTPCTSALVPISIIQPGPGVSTTTTTITVTKNFPVLPTPLPNSTVIIPVSDDGPPSDASVNNSTLRIVDDDPVYKYAGCWTDTSEFPGGAHALDGPSQTLSTSMTVAKCIKFCSTAKNPNNKNPSDNSKSQGQNQTEGWPIAAVEHSQECYCGSAISRHSFNLRDSVCDTPCSGSNTTACGGNLALSVYNVTVKEDNPGDGDEPLPEPPHNKDGDSNDDAEKDEAVLQAVGVGILVVAMSLAIGAGLL</sequence>
<dbReference type="EMBL" id="MU394281">
    <property type="protein sequence ID" value="KAI6093236.1"/>
    <property type="molecule type" value="Genomic_DNA"/>
</dbReference>
<name>A0ACC0DL80_9PEZI</name>
<keyword evidence="2" id="KW-1185">Reference proteome</keyword>
<dbReference type="Proteomes" id="UP001497680">
    <property type="component" value="Unassembled WGS sequence"/>
</dbReference>
<protein>
    <submittedName>
        <fullName evidence="1">Uncharacterized protein</fullName>
    </submittedName>
</protein>
<comment type="caution">
    <text evidence="1">The sequence shown here is derived from an EMBL/GenBank/DDBJ whole genome shotgun (WGS) entry which is preliminary data.</text>
</comment>
<evidence type="ECO:0000313" key="2">
    <source>
        <dbReference type="Proteomes" id="UP001497680"/>
    </source>
</evidence>
<proteinExistence type="predicted"/>
<gene>
    <name evidence="1" type="ORF">F4821DRAFT_222489</name>
</gene>